<feature type="repeat" description="PPR" evidence="5">
    <location>
        <begin position="569"/>
        <end position="603"/>
    </location>
</feature>
<reference evidence="7 8" key="1">
    <citation type="submission" date="2019-10" db="EMBL/GenBank/DDBJ databases">
        <authorList>
            <person name="Palmer J.M."/>
        </authorList>
    </citation>
    <scope>NUCLEOTIDE SEQUENCE [LARGE SCALE GENOMIC DNA]</scope>
    <source>
        <strain evidence="7 8">TWF694</strain>
    </source>
</reference>
<evidence type="ECO:0000256" key="1">
    <source>
        <dbReference type="ARBA" id="ARBA00006192"/>
    </source>
</evidence>
<comment type="function">
    <text evidence="3">Regulates mitochondrial small subunit maturation by controlling 15S rRNA 5'-end processing. Localizes to the 5' precursor of the 15S rRNA in a position that is subsequently occupied by mS47 in the mature yeast mtSSU. Uses structure and sequence-specific RNA recognition, binding to a single-stranded region of the precursor and specifically recognizing bases -6 to -1. The exchange of Ccm1 for mS47 is coupled to the irreversible removal of precursor rRNA that is accompanied by conformational changes of the mitoribosomal proteins uS5m and mS26. These conformational changes signal completion of 5'-end rRNA processing through protection of the mature 5'-end of the 15S rRNA and stabilization of mS47. The removal of the 5' precursor together with the dissociation of Ccm1 may be catalyzed by the 5'-3' exoribonuclease Pet127. Involved in the specific removal of group I introns in mitochondrial encoded transcripts.</text>
</comment>
<sequence length="1195" mass="137327">MLERVVARLNRRGCIFSNVRTASLSSNRMLHSTFWIHGGESLLQDYCADTHDETETVQDTIISKIRSITAALSGSIEQFSKPSIHSDTSNLPQPETLPTVSALGLDFLYPPKALALLQRLSVTGTLRRPHKGTSYARLYSSFIADTAKDRRDARQRARDNDPTWDYAPSGMSEGLFDKRLKGSKNKWVPEEDERRLQAMNPRDFDFSERSFDLAWDWYFDVPDAPQQPRLYLASNRTKRTLLLGYMNHSTRRIDHERVIALLEDLDPPDRYLPDWRYLVRAYLHLDESALALKTLTDLVDQDIGTWHAGFEEFMAYCIRHDMWDRALRAWQLLQADHPGKQTVMKMKLVPRYGAVEAQYTIKAVENFPQKFATWISNQLTSDSETRDFAIWLAAAVEREAAIGSTSKFSRADLDIITDAMKKKDWHEGDLVDLEYKIVSKLFSGNHDEVIKDYHQYRDHPKARPSNILLNRVLVATIELSDFKTMQSVFDDYFTFHNYPAARAYRAILGVFAKRGESRVVEELFQQFSTRFNPAPEDYVHIIRAYVERGEVATAVEKLEAMSELNLEPDILCYNTLLRGFAKAEDMDGAMEYLNIILSKGLVPDHSTYGSLMYVCAARGDFENVDLLFRAAGKSMKPSATMWSMVVWAHVNGGARSLAWKLIHFLYRQNLGFPLTHAYNMLMSAYANQKELATVGKIFNQMQQRQVPFDIFSYTIMMRALVQTQSKYNLQRARQMLDLLMTQEVQTSAVPYFVLMQGYLRRRKYAEVFAIYTNMLENNIEPNFGVQSMLLLASIFEAQELGRYTGNVDLKYAEEISRIAIEKFSGFDPTSFSAVKTAIPTNVFTPLISSYIYKENYDAVRTTYERFLEIAAKGGANKIKPSMNMYLKLLHAAQREKNWSGLREIWDSIYKVAQKRSRPLAEISTGKNVVTFMKREMCPAFDVMLKAAIETIKDQDADGIMLTEISTMMENIISWGFELDGGNWNSLIVLVALSGDMKQAFTLAEKQLVRDEAYDFQIAAQRRFGFVGFAKHAQHPHINTLDVLAEQLNGMIVEARESNEAGNAVNNSLKYMAQHAPMMWKLCNIRRRDTGKRMDSEFKQKIIDFARIAEMGRPNVPKMSHTYNLSRFEVKRDRFLAQSEAREPETKFLRSQKARRADPQLGDFDFDLQALDRELDRDLFQNPNPDSKLNKYGDDD</sequence>
<keyword evidence="8" id="KW-1185">Reference proteome</keyword>
<feature type="repeat" description="PPR" evidence="5">
    <location>
        <begin position="747"/>
        <end position="781"/>
    </location>
</feature>
<comment type="caution">
    <text evidence="7">The sequence shown here is derived from an EMBL/GenBank/DDBJ whole genome shotgun (WGS) entry which is preliminary data.</text>
</comment>
<evidence type="ECO:0000256" key="3">
    <source>
        <dbReference type="ARBA" id="ARBA00044493"/>
    </source>
</evidence>
<comment type="similarity">
    <text evidence="1">Belongs to the CCM1 family.</text>
</comment>
<evidence type="ECO:0000313" key="7">
    <source>
        <dbReference type="EMBL" id="KAK6537519.1"/>
    </source>
</evidence>
<dbReference type="InterPro" id="IPR002885">
    <property type="entry name" value="PPR_rpt"/>
</dbReference>
<evidence type="ECO:0008006" key="9">
    <source>
        <dbReference type="Google" id="ProtNLM"/>
    </source>
</evidence>
<evidence type="ECO:0000256" key="4">
    <source>
        <dbReference type="ARBA" id="ARBA00044511"/>
    </source>
</evidence>
<evidence type="ECO:0000313" key="8">
    <source>
        <dbReference type="Proteomes" id="UP001365542"/>
    </source>
</evidence>
<keyword evidence="2" id="KW-0677">Repeat</keyword>
<feature type="region of interest" description="Disordered" evidence="6">
    <location>
        <begin position="1176"/>
        <end position="1195"/>
    </location>
</feature>
<feature type="region of interest" description="Disordered" evidence="6">
    <location>
        <begin position="149"/>
        <end position="170"/>
    </location>
</feature>
<dbReference type="Gene3D" id="1.25.40.10">
    <property type="entry name" value="Tetratricopeptide repeat domain"/>
    <property type="match status" value="2"/>
</dbReference>
<dbReference type="PROSITE" id="PS51375">
    <property type="entry name" value="PPR"/>
    <property type="match status" value="2"/>
</dbReference>
<dbReference type="PANTHER" id="PTHR47936">
    <property type="entry name" value="PPR_LONG DOMAIN-CONTAINING PROTEIN"/>
    <property type="match status" value="1"/>
</dbReference>
<protein>
    <recommendedName>
        <fullName evidence="9">Pentatricopeptide repeat protein</fullName>
    </recommendedName>
</protein>
<dbReference type="NCBIfam" id="TIGR00756">
    <property type="entry name" value="PPR"/>
    <property type="match status" value="2"/>
</dbReference>
<proteinExistence type="inferred from homology"/>
<dbReference type="Proteomes" id="UP001365542">
    <property type="component" value="Unassembled WGS sequence"/>
</dbReference>
<organism evidence="7 8">
    <name type="scientific">Orbilia ellipsospora</name>
    <dbReference type="NCBI Taxonomy" id="2528407"/>
    <lineage>
        <taxon>Eukaryota</taxon>
        <taxon>Fungi</taxon>
        <taxon>Dikarya</taxon>
        <taxon>Ascomycota</taxon>
        <taxon>Pezizomycotina</taxon>
        <taxon>Orbiliomycetes</taxon>
        <taxon>Orbiliales</taxon>
        <taxon>Orbiliaceae</taxon>
        <taxon>Orbilia</taxon>
    </lineage>
</organism>
<dbReference type="Pfam" id="PF13041">
    <property type="entry name" value="PPR_2"/>
    <property type="match status" value="2"/>
</dbReference>
<name>A0AAV9X607_9PEZI</name>
<dbReference type="AlphaFoldDB" id="A0AAV9X607"/>
<gene>
    <name evidence="7" type="ORF">TWF694_011702</name>
</gene>
<evidence type="ECO:0000256" key="6">
    <source>
        <dbReference type="SAM" id="MobiDB-lite"/>
    </source>
</evidence>
<evidence type="ECO:0000256" key="2">
    <source>
        <dbReference type="ARBA" id="ARBA00022737"/>
    </source>
</evidence>
<comment type="subunit">
    <text evidence="4">Binds to mitochondrial small subunit 15S rRNA.</text>
</comment>
<accession>A0AAV9X607</accession>
<dbReference type="PANTHER" id="PTHR47936:SF1">
    <property type="entry name" value="PENTATRICOPEPTIDE REPEAT-CONTAINING PROTEIN GUN1, CHLOROPLASTIC"/>
    <property type="match status" value="1"/>
</dbReference>
<evidence type="ECO:0000256" key="5">
    <source>
        <dbReference type="PROSITE-ProRule" id="PRU00708"/>
    </source>
</evidence>
<dbReference type="GO" id="GO:0031930">
    <property type="term" value="P:mitochondria-nucleus signaling pathway"/>
    <property type="evidence" value="ECO:0007669"/>
    <property type="project" value="TreeGrafter"/>
</dbReference>
<feature type="compositionally biased region" description="Basic and acidic residues" evidence="6">
    <location>
        <begin position="149"/>
        <end position="161"/>
    </location>
</feature>
<dbReference type="InterPro" id="IPR011990">
    <property type="entry name" value="TPR-like_helical_dom_sf"/>
</dbReference>
<dbReference type="EMBL" id="JAVHJO010000009">
    <property type="protein sequence ID" value="KAK6537519.1"/>
    <property type="molecule type" value="Genomic_DNA"/>
</dbReference>